<evidence type="ECO:0000313" key="2">
    <source>
        <dbReference type="RefSeq" id="XP_019893224.1"/>
    </source>
</evidence>
<name>A0A9J7IED8_MUSDO</name>
<dbReference type="VEuPathDB" id="VectorBase:MDOMA2_000223"/>
<dbReference type="GeneID" id="109613133"/>
<dbReference type="OrthoDB" id="8033358at2759"/>
<gene>
    <name evidence="2" type="primary">LOC109613133</name>
</gene>
<evidence type="ECO:0000313" key="1">
    <source>
        <dbReference type="Proteomes" id="UP001652621"/>
    </source>
</evidence>
<accession>A0A9J7IED8</accession>
<dbReference type="RefSeq" id="XP_019893224.1">
    <property type="nucleotide sequence ID" value="XM_020037665.2"/>
</dbReference>
<dbReference type="AlphaFoldDB" id="A0A9J7IED8"/>
<organism evidence="1 2">
    <name type="scientific">Musca domestica</name>
    <name type="common">House fly</name>
    <dbReference type="NCBI Taxonomy" id="7370"/>
    <lineage>
        <taxon>Eukaryota</taxon>
        <taxon>Metazoa</taxon>
        <taxon>Ecdysozoa</taxon>
        <taxon>Arthropoda</taxon>
        <taxon>Hexapoda</taxon>
        <taxon>Insecta</taxon>
        <taxon>Pterygota</taxon>
        <taxon>Neoptera</taxon>
        <taxon>Endopterygota</taxon>
        <taxon>Diptera</taxon>
        <taxon>Brachycera</taxon>
        <taxon>Muscomorpha</taxon>
        <taxon>Muscoidea</taxon>
        <taxon>Muscidae</taxon>
        <taxon>Musca</taxon>
    </lineage>
</organism>
<proteinExistence type="predicted"/>
<keyword evidence="1" id="KW-1185">Reference proteome</keyword>
<reference evidence="2" key="1">
    <citation type="submission" date="2025-08" db="UniProtKB">
        <authorList>
            <consortium name="RefSeq"/>
        </authorList>
    </citation>
    <scope>IDENTIFICATION</scope>
    <source>
        <strain evidence="2">Aabys</strain>
        <tissue evidence="2">Whole body</tissue>
    </source>
</reference>
<protein>
    <submittedName>
        <fullName evidence="2">Uncharacterized protein LOC109613133</fullName>
    </submittedName>
</protein>
<dbReference type="Proteomes" id="UP001652621">
    <property type="component" value="Unplaced"/>
</dbReference>
<sequence>MNMDDKLKNILKIRPLQNTVITFRTSTTEYRKLVKNACLSELKNLVNVEMEIEQVQVKIPDEKQMPPMPSEIHKPKIGALLKECSLVEEGINLL</sequence>
<dbReference type="KEGG" id="mde:109613133"/>